<protein>
    <submittedName>
        <fullName evidence="1">Uncharacterized protein</fullName>
    </submittedName>
</protein>
<gene>
    <name evidence="1" type="ORF">S01H1_18387</name>
</gene>
<accession>X0SGH8</accession>
<evidence type="ECO:0000313" key="1">
    <source>
        <dbReference type="EMBL" id="GAF80143.1"/>
    </source>
</evidence>
<organism evidence="1">
    <name type="scientific">marine sediment metagenome</name>
    <dbReference type="NCBI Taxonomy" id="412755"/>
    <lineage>
        <taxon>unclassified sequences</taxon>
        <taxon>metagenomes</taxon>
        <taxon>ecological metagenomes</taxon>
    </lineage>
</organism>
<proteinExistence type="predicted"/>
<dbReference type="AlphaFoldDB" id="X0SGH8"/>
<feature type="non-terminal residue" evidence="1">
    <location>
        <position position="63"/>
    </location>
</feature>
<name>X0SGH8_9ZZZZ</name>
<comment type="caution">
    <text evidence="1">The sequence shown here is derived from an EMBL/GenBank/DDBJ whole genome shotgun (WGS) entry which is preliminary data.</text>
</comment>
<reference evidence="1" key="1">
    <citation type="journal article" date="2014" name="Front. Microbiol.">
        <title>High frequency of phylogenetically diverse reductive dehalogenase-homologous genes in deep subseafloor sedimentary metagenomes.</title>
        <authorList>
            <person name="Kawai M."/>
            <person name="Futagami T."/>
            <person name="Toyoda A."/>
            <person name="Takaki Y."/>
            <person name="Nishi S."/>
            <person name="Hori S."/>
            <person name="Arai W."/>
            <person name="Tsubouchi T."/>
            <person name="Morono Y."/>
            <person name="Uchiyama I."/>
            <person name="Ito T."/>
            <person name="Fujiyama A."/>
            <person name="Inagaki F."/>
            <person name="Takami H."/>
        </authorList>
    </citation>
    <scope>NUCLEOTIDE SEQUENCE</scope>
    <source>
        <strain evidence="1">Expedition CK06-06</strain>
    </source>
</reference>
<dbReference type="EMBL" id="BARS01009827">
    <property type="protein sequence ID" value="GAF80143.1"/>
    <property type="molecule type" value="Genomic_DNA"/>
</dbReference>
<sequence length="63" mass="6843">MKLNSLGYCGADMRVAIGEHRVVMPGLTVRGNGNEFIAVDLGMEADPDVFTPELIAAEKRRLP</sequence>